<dbReference type="InterPro" id="IPR002110">
    <property type="entry name" value="Ankyrin_rpt"/>
</dbReference>
<feature type="repeat" description="ANK" evidence="3">
    <location>
        <begin position="132"/>
        <end position="164"/>
    </location>
</feature>
<dbReference type="PANTHER" id="PTHR24171">
    <property type="entry name" value="ANKYRIN REPEAT DOMAIN-CONTAINING PROTEIN 39-RELATED"/>
    <property type="match status" value="1"/>
</dbReference>
<dbReference type="PRINTS" id="PR01415">
    <property type="entry name" value="ANKYRIN"/>
</dbReference>
<keyword evidence="5" id="KW-1185">Reference proteome</keyword>
<comment type="caution">
    <text evidence="4">The sequence shown here is derived from an EMBL/GenBank/DDBJ whole genome shotgun (WGS) entry which is preliminary data.</text>
</comment>
<dbReference type="Gene3D" id="1.25.40.20">
    <property type="entry name" value="Ankyrin repeat-containing domain"/>
    <property type="match status" value="1"/>
</dbReference>
<dbReference type="PROSITE" id="PS50088">
    <property type="entry name" value="ANK_REPEAT"/>
    <property type="match status" value="2"/>
</dbReference>
<reference evidence="4" key="1">
    <citation type="submission" date="2022-04" db="EMBL/GenBank/DDBJ databases">
        <authorList>
            <person name="Xu L."/>
            <person name="Lv Z."/>
        </authorList>
    </citation>
    <scope>NUCLEOTIDE SEQUENCE</scope>
    <source>
        <strain evidence="4">LV_2022a</strain>
    </source>
</reference>
<accession>A0AAE1ZI92</accession>
<keyword evidence="1" id="KW-0677">Repeat</keyword>
<dbReference type="Pfam" id="PF00023">
    <property type="entry name" value="Ank"/>
    <property type="match status" value="1"/>
</dbReference>
<dbReference type="Pfam" id="PF12796">
    <property type="entry name" value="Ank_2"/>
    <property type="match status" value="1"/>
</dbReference>
<proteinExistence type="predicted"/>
<dbReference type="SUPFAM" id="SSF48403">
    <property type="entry name" value="Ankyrin repeat"/>
    <property type="match status" value="1"/>
</dbReference>
<keyword evidence="2 3" id="KW-0040">ANK repeat</keyword>
<protein>
    <recommendedName>
        <fullName evidence="6">ANK_REP_REGION domain-containing protein</fullName>
    </recommendedName>
</protein>
<evidence type="ECO:0000256" key="1">
    <source>
        <dbReference type="ARBA" id="ARBA00022737"/>
    </source>
</evidence>
<name>A0AAE1ZI92_SCHME</name>
<dbReference type="AlphaFoldDB" id="A0AAE1ZI92"/>
<dbReference type="SMART" id="SM00248">
    <property type="entry name" value="ANK"/>
    <property type="match status" value="3"/>
</dbReference>
<dbReference type="Proteomes" id="UP001292079">
    <property type="component" value="Unassembled WGS sequence"/>
</dbReference>
<dbReference type="EMBL" id="JALJAT010000002">
    <property type="protein sequence ID" value="KAK4474049.1"/>
    <property type="molecule type" value="Genomic_DNA"/>
</dbReference>
<dbReference type="PROSITE" id="PS50297">
    <property type="entry name" value="ANK_REP_REGION"/>
    <property type="match status" value="2"/>
</dbReference>
<dbReference type="InterPro" id="IPR036770">
    <property type="entry name" value="Ankyrin_rpt-contain_sf"/>
</dbReference>
<evidence type="ECO:0000313" key="4">
    <source>
        <dbReference type="EMBL" id="KAK4474049.1"/>
    </source>
</evidence>
<reference evidence="4" key="2">
    <citation type="journal article" date="2023" name="Infect Dis Poverty">
        <title>Chromosome-scale genome of the human blood fluke Schistosoma mekongi and its implications for public health.</title>
        <authorList>
            <person name="Zhou M."/>
            <person name="Xu L."/>
            <person name="Xu D."/>
            <person name="Chen W."/>
            <person name="Khan J."/>
            <person name="Hu Y."/>
            <person name="Huang H."/>
            <person name="Wei H."/>
            <person name="Zhang Y."/>
            <person name="Chusongsang P."/>
            <person name="Tanasarnprasert K."/>
            <person name="Hu X."/>
            <person name="Limpanont Y."/>
            <person name="Lv Z."/>
        </authorList>
    </citation>
    <scope>NUCLEOTIDE SEQUENCE</scope>
    <source>
        <strain evidence="4">LV_2022a</strain>
    </source>
</reference>
<evidence type="ECO:0008006" key="6">
    <source>
        <dbReference type="Google" id="ProtNLM"/>
    </source>
</evidence>
<dbReference type="PANTHER" id="PTHR24171:SF9">
    <property type="entry name" value="ANKYRIN REPEAT DOMAIN-CONTAINING PROTEIN 39"/>
    <property type="match status" value="1"/>
</dbReference>
<organism evidence="4 5">
    <name type="scientific">Schistosoma mekongi</name>
    <name type="common">Parasitic worm</name>
    <dbReference type="NCBI Taxonomy" id="38744"/>
    <lineage>
        <taxon>Eukaryota</taxon>
        <taxon>Metazoa</taxon>
        <taxon>Spiralia</taxon>
        <taxon>Lophotrochozoa</taxon>
        <taxon>Platyhelminthes</taxon>
        <taxon>Trematoda</taxon>
        <taxon>Digenea</taxon>
        <taxon>Strigeidida</taxon>
        <taxon>Schistosomatoidea</taxon>
        <taxon>Schistosomatidae</taxon>
        <taxon>Schistosoma</taxon>
    </lineage>
</organism>
<evidence type="ECO:0000313" key="5">
    <source>
        <dbReference type="Proteomes" id="UP001292079"/>
    </source>
</evidence>
<evidence type="ECO:0000256" key="3">
    <source>
        <dbReference type="PROSITE-ProRule" id="PRU00023"/>
    </source>
</evidence>
<feature type="repeat" description="ANK" evidence="3">
    <location>
        <begin position="165"/>
        <end position="197"/>
    </location>
</feature>
<gene>
    <name evidence="4" type="ORF">MN116_003360</name>
</gene>
<sequence length="436" mass="47504">MRYFNHESNVLEWMNNLHVRSESCLLKYIFLVISSLMSTPVSPSLGCARLELRNTQCSSITISDGTLVKLLRHAVSSGDSDMVHKLLRCSHISPIDHGTDMPIICTAAWKGYTDIIGLLIRHSASVNARSTEGSTPLIYAADGGHLTVLSLLLDAGALINTTNCHGESALTRATRRGWVHCARFLLSHGANPNPMPSNGHSFVVSPLHLARQMHQIIIEQDILKRIVEIDKAVAEIVSTTLPNHLTLIEPGHLPDTKSLSLFPVQIISSVELSRFVLYFKTPPGYASRNPLVGNKESSRSAPSDELIFIYVIRAQLCDNHVSCWLTGPPMESLGLTFNGTKKHCNMITLSSEYSGICVYSVSTVIRSGGLNTICLELPTQNSPTSETAQSSSYDSVVLIGGYRIRLDVTSLIMASVNPVSPKGTTKASVYIPRSGI</sequence>
<evidence type="ECO:0000256" key="2">
    <source>
        <dbReference type="ARBA" id="ARBA00023043"/>
    </source>
</evidence>